<dbReference type="Proteomes" id="UP000026915">
    <property type="component" value="Chromosome 2"/>
</dbReference>
<reference evidence="2 3" key="1">
    <citation type="journal article" date="2013" name="Genome Biol.">
        <title>The genome sequence of the most widely cultivated cacao type and its use to identify candidate genes regulating pod color.</title>
        <authorList>
            <person name="Motamayor J.C."/>
            <person name="Mockaitis K."/>
            <person name="Schmutz J."/>
            <person name="Haiminen N."/>
            <person name="Iii D.L."/>
            <person name="Cornejo O."/>
            <person name="Findley S.D."/>
            <person name="Zheng P."/>
            <person name="Utro F."/>
            <person name="Royaert S."/>
            <person name="Saski C."/>
            <person name="Jenkins J."/>
            <person name="Podicheti R."/>
            <person name="Zhao M."/>
            <person name="Scheffler B.E."/>
            <person name="Stack J.C."/>
            <person name="Feltus F.A."/>
            <person name="Mustiga G.M."/>
            <person name="Amores F."/>
            <person name="Phillips W."/>
            <person name="Marelli J.P."/>
            <person name="May G.D."/>
            <person name="Shapiro H."/>
            <person name="Ma J."/>
            <person name="Bustamante C.D."/>
            <person name="Schnell R.J."/>
            <person name="Main D."/>
            <person name="Gilbert D."/>
            <person name="Parida L."/>
            <person name="Kuhn D.N."/>
        </authorList>
    </citation>
    <scope>NUCLEOTIDE SEQUENCE [LARGE SCALE GENOMIC DNA]</scope>
    <source>
        <strain evidence="3">cv. Matina 1-6</strain>
    </source>
</reference>
<name>A0A061E3A6_THECC</name>
<sequence length="88" mass="9771">MAIASVLKIATKVVPFKLDYLQLINICDMGFAFCLSLHFLLIKCVHQQLKETEHSSAIPFIANQSNRVDTSNGQLRTTHLEAAIQKGS</sequence>
<keyword evidence="3" id="KW-1185">Reference proteome</keyword>
<accession>A0A061E3A6</accession>
<dbReference type="HOGENOM" id="CLU_2473469_0_0_1"/>
<dbReference type="InParanoid" id="A0A061E3A6"/>
<proteinExistence type="predicted"/>
<organism evidence="2 3">
    <name type="scientific">Theobroma cacao</name>
    <name type="common">Cacao</name>
    <name type="synonym">Cocoa</name>
    <dbReference type="NCBI Taxonomy" id="3641"/>
    <lineage>
        <taxon>Eukaryota</taxon>
        <taxon>Viridiplantae</taxon>
        <taxon>Streptophyta</taxon>
        <taxon>Embryophyta</taxon>
        <taxon>Tracheophyta</taxon>
        <taxon>Spermatophyta</taxon>
        <taxon>Magnoliopsida</taxon>
        <taxon>eudicotyledons</taxon>
        <taxon>Gunneridae</taxon>
        <taxon>Pentapetalae</taxon>
        <taxon>rosids</taxon>
        <taxon>malvids</taxon>
        <taxon>Malvales</taxon>
        <taxon>Malvaceae</taxon>
        <taxon>Byttnerioideae</taxon>
        <taxon>Theobroma</taxon>
    </lineage>
</organism>
<feature type="transmembrane region" description="Helical" evidence="1">
    <location>
        <begin position="20"/>
        <end position="42"/>
    </location>
</feature>
<protein>
    <submittedName>
        <fullName evidence="2">Uncharacterized protein</fullName>
    </submittedName>
</protein>
<dbReference type="EMBL" id="CM001880">
    <property type="protein sequence ID" value="EOX99440.1"/>
    <property type="molecule type" value="Genomic_DNA"/>
</dbReference>
<dbReference type="AlphaFoldDB" id="A0A061E3A6"/>
<keyword evidence="1" id="KW-0472">Membrane</keyword>
<keyword evidence="1" id="KW-1133">Transmembrane helix</keyword>
<gene>
    <name evidence="2" type="ORF">TCM_008122</name>
</gene>
<evidence type="ECO:0000256" key="1">
    <source>
        <dbReference type="SAM" id="Phobius"/>
    </source>
</evidence>
<keyword evidence="1" id="KW-0812">Transmembrane</keyword>
<dbReference type="Gramene" id="EOX99440">
    <property type="protein sequence ID" value="EOX99440"/>
    <property type="gene ID" value="TCM_008122"/>
</dbReference>
<evidence type="ECO:0000313" key="3">
    <source>
        <dbReference type="Proteomes" id="UP000026915"/>
    </source>
</evidence>
<evidence type="ECO:0000313" key="2">
    <source>
        <dbReference type="EMBL" id="EOX99440.1"/>
    </source>
</evidence>